<dbReference type="Proteomes" id="UP000288675">
    <property type="component" value="Chromosome"/>
</dbReference>
<evidence type="ECO:0000313" key="2">
    <source>
        <dbReference type="EMBL" id="QAT65290.1"/>
    </source>
</evidence>
<reference evidence="2 3" key="1">
    <citation type="submission" date="2019-01" db="EMBL/GenBank/DDBJ databases">
        <title>Genome sequence of Bacillus glycinifermentans SRCM103574.</title>
        <authorList>
            <person name="Kong H.-J."/>
            <person name="Jeong S.-Y."/>
            <person name="Jeong D.-Y."/>
        </authorList>
    </citation>
    <scope>NUCLEOTIDE SEQUENCE [LARGE SCALE GENOMIC DNA]</scope>
    <source>
        <strain evidence="2 3">SRCM103574</strain>
    </source>
</reference>
<dbReference type="EMBL" id="CP035232">
    <property type="protein sequence ID" value="QAT65290.1"/>
    <property type="molecule type" value="Genomic_DNA"/>
</dbReference>
<feature type="coiled-coil region" evidence="1">
    <location>
        <begin position="11"/>
        <end position="38"/>
    </location>
</feature>
<dbReference type="GeneID" id="82853087"/>
<organism evidence="2 3">
    <name type="scientific">Bacillus glycinifermentans</name>
    <dbReference type="NCBI Taxonomy" id="1664069"/>
    <lineage>
        <taxon>Bacteria</taxon>
        <taxon>Bacillati</taxon>
        <taxon>Bacillota</taxon>
        <taxon>Bacilli</taxon>
        <taxon>Bacillales</taxon>
        <taxon>Bacillaceae</taxon>
        <taxon>Bacillus</taxon>
    </lineage>
</organism>
<keyword evidence="1" id="KW-0175">Coiled coil</keyword>
<evidence type="ECO:0000313" key="3">
    <source>
        <dbReference type="Proteomes" id="UP000288675"/>
    </source>
</evidence>
<dbReference type="RefSeq" id="WP_128748149.1">
    <property type="nucleotide sequence ID" value="NZ_CP035232.1"/>
</dbReference>
<evidence type="ECO:0000256" key="1">
    <source>
        <dbReference type="SAM" id="Coils"/>
    </source>
</evidence>
<name>A0AAJ3YXK9_9BACI</name>
<proteinExistence type="predicted"/>
<dbReference type="AlphaFoldDB" id="A0AAJ3YXK9"/>
<sequence length="71" mass="8572">MMGQMTQEEINVALFDEGQRLRQEIRRLRKEKEWYKKTLEHIAKMEKMRGAPELVICRYARYAREALEAAE</sequence>
<accession>A0AAJ3YXK9</accession>
<protein>
    <submittedName>
        <fullName evidence="2">Uncharacterized protein</fullName>
    </submittedName>
</protein>
<gene>
    <name evidence="2" type="ORF">EQZ20_10375</name>
</gene>